<dbReference type="InterPro" id="IPR050929">
    <property type="entry name" value="PFKA"/>
</dbReference>
<keyword evidence="6" id="KW-0547">Nucleotide-binding</keyword>
<evidence type="ECO:0000256" key="7">
    <source>
        <dbReference type="ARBA" id="ARBA00022777"/>
    </source>
</evidence>
<sequence length="550" mass="60503">MEGTISPLCIRSSSSLCYFSSNVSLDSHRSLGFTLVDSLRPTNLVSLRTGNRRLFIAPARGALRTPTLTAEEVKDVPMPKIDKSGRLSSPRAARELALVTLYAACLEGSDPIRLFEKRINARREPGYEFDKSSLLEYNHMSFGGPPVKTETSEEEDELVRHDENESKIEAEVLSAPPKLVYSKLVLRFAKKLLAAVADKWDSHVVIIEKISPPDWKSAPAGRILEFSILHLAMSEMAVLETRHPIVINEIVVHKDGPRGIHFRRAGPRQKVYFESDEVHACIVTCGGLCPGLNTVIREIVSSLSYMYGVKRILGIDGGYRGFYARNTVSLDSKVVNDIHKRGGTILGTSRGGHDTTKIVDSIQDRGINQVYIIGGDGTQRGASVIFEEVRRRGLKVAVVGIPKTIDNDIPVIDKSFGFDTAVEEAQRAINAAHVEAESIENGIGVVKLMGRYSGFIAMYATLASRDVDCCLIPESPFYLEGEGGLFEYIEKRLKESGHMVLVIAEGAGQDLMSKSMESMTLKDASGNKLLNDVGLWLSQSIKVKPQITQK</sequence>
<dbReference type="PANTHER" id="PTHR45770">
    <property type="entry name" value="ATP-DEPENDENT 6-PHOSPHOFRUCTOKINASE 1"/>
    <property type="match status" value="1"/>
</dbReference>
<keyword evidence="9" id="KW-0460">Magnesium</keyword>
<dbReference type="AlphaFoldDB" id="A0A8S9G710"/>
<organism evidence="13 14">
    <name type="scientific">Brassica cretica</name>
    <name type="common">Mustard</name>
    <dbReference type="NCBI Taxonomy" id="69181"/>
    <lineage>
        <taxon>Eukaryota</taxon>
        <taxon>Viridiplantae</taxon>
        <taxon>Streptophyta</taxon>
        <taxon>Embryophyta</taxon>
        <taxon>Tracheophyta</taxon>
        <taxon>Spermatophyta</taxon>
        <taxon>Magnoliopsida</taxon>
        <taxon>eudicotyledons</taxon>
        <taxon>Gunneridae</taxon>
        <taxon>Pentapetalae</taxon>
        <taxon>rosids</taxon>
        <taxon>malvids</taxon>
        <taxon>Brassicales</taxon>
        <taxon>Brassicaceae</taxon>
        <taxon>Brassiceae</taxon>
        <taxon>Brassica</taxon>
    </lineage>
</organism>
<dbReference type="InterPro" id="IPR022953">
    <property type="entry name" value="ATP_PFK"/>
</dbReference>
<dbReference type="GO" id="GO:0046872">
    <property type="term" value="F:metal ion binding"/>
    <property type="evidence" value="ECO:0007669"/>
    <property type="project" value="UniProtKB-KW"/>
</dbReference>
<feature type="domain" description="Phosphofructokinase" evidence="12">
    <location>
        <begin position="281"/>
        <end position="518"/>
    </location>
</feature>
<reference evidence="13" key="1">
    <citation type="submission" date="2019-12" db="EMBL/GenBank/DDBJ databases">
        <title>Genome sequencing and annotation of Brassica cretica.</title>
        <authorList>
            <person name="Studholme D.J."/>
            <person name="Sarris P.F."/>
        </authorList>
    </citation>
    <scope>NUCLEOTIDE SEQUENCE</scope>
    <source>
        <strain evidence="13">PFS-001/15</strain>
        <tissue evidence="13">Leaf</tissue>
    </source>
</reference>
<name>A0A8S9G710_BRACR</name>
<comment type="catalytic activity">
    <reaction evidence="11">
        <text>beta-D-fructose 6-phosphate + ATP = beta-D-fructose 1,6-bisphosphate + ADP + H(+)</text>
        <dbReference type="Rhea" id="RHEA:16109"/>
        <dbReference type="ChEBI" id="CHEBI:15378"/>
        <dbReference type="ChEBI" id="CHEBI:30616"/>
        <dbReference type="ChEBI" id="CHEBI:32966"/>
        <dbReference type="ChEBI" id="CHEBI:57634"/>
        <dbReference type="ChEBI" id="CHEBI:456216"/>
        <dbReference type="EC" id="2.7.1.11"/>
    </reaction>
</comment>
<dbReference type="PRINTS" id="PR00476">
    <property type="entry name" value="PHFRCTKINASE"/>
</dbReference>
<evidence type="ECO:0000256" key="11">
    <source>
        <dbReference type="ARBA" id="ARBA00048070"/>
    </source>
</evidence>
<evidence type="ECO:0000256" key="8">
    <source>
        <dbReference type="ARBA" id="ARBA00022840"/>
    </source>
</evidence>
<dbReference type="Proteomes" id="UP000712281">
    <property type="component" value="Unassembled WGS sequence"/>
</dbReference>
<keyword evidence="8" id="KW-0067">ATP-binding</keyword>
<dbReference type="SUPFAM" id="SSF48013">
    <property type="entry name" value="NusB-like"/>
    <property type="match status" value="1"/>
</dbReference>
<evidence type="ECO:0000256" key="9">
    <source>
        <dbReference type="ARBA" id="ARBA00022842"/>
    </source>
</evidence>
<keyword evidence="3" id="KW-0021">Allosteric enzyme</keyword>
<dbReference type="Gene3D" id="1.10.940.10">
    <property type="entry name" value="NusB-like"/>
    <property type="match status" value="1"/>
</dbReference>
<evidence type="ECO:0000256" key="2">
    <source>
        <dbReference type="ARBA" id="ARBA00002659"/>
    </source>
</evidence>
<dbReference type="GO" id="GO:0005737">
    <property type="term" value="C:cytoplasm"/>
    <property type="evidence" value="ECO:0007669"/>
    <property type="project" value="UniProtKB-ARBA"/>
</dbReference>
<protein>
    <recommendedName>
        <fullName evidence="12">Phosphofructokinase domain-containing protein</fullName>
    </recommendedName>
</protein>
<evidence type="ECO:0000313" key="14">
    <source>
        <dbReference type="Proteomes" id="UP000712281"/>
    </source>
</evidence>
<comment type="cofactor">
    <cofactor evidence="1">
        <name>Mg(2+)</name>
        <dbReference type="ChEBI" id="CHEBI:18420"/>
    </cofactor>
</comment>
<dbReference type="FunFam" id="3.40.50.450:FF:000002">
    <property type="entry name" value="ATP-dependent 6-phosphofructokinase"/>
    <property type="match status" value="1"/>
</dbReference>
<dbReference type="InterPro" id="IPR000023">
    <property type="entry name" value="Phosphofructokinase_dom"/>
</dbReference>
<accession>A0A8S9G710</accession>
<keyword evidence="7" id="KW-0418">Kinase</keyword>
<evidence type="ECO:0000256" key="4">
    <source>
        <dbReference type="ARBA" id="ARBA00022679"/>
    </source>
</evidence>
<evidence type="ECO:0000256" key="10">
    <source>
        <dbReference type="ARBA" id="ARBA00023152"/>
    </source>
</evidence>
<gene>
    <name evidence="13" type="ORF">F2Q68_00030204</name>
</gene>
<comment type="caution">
    <text evidence="13">The sequence shown here is derived from an EMBL/GenBank/DDBJ whole genome shotgun (WGS) entry which is preliminary data.</text>
</comment>
<dbReference type="EMBL" id="QGKW02002005">
    <property type="protein sequence ID" value="KAF2541049.1"/>
    <property type="molecule type" value="Genomic_DNA"/>
</dbReference>
<dbReference type="GO" id="GO:0006002">
    <property type="term" value="P:fructose 6-phosphate metabolic process"/>
    <property type="evidence" value="ECO:0007669"/>
    <property type="project" value="InterPro"/>
</dbReference>
<dbReference type="NCBIfam" id="NF005301">
    <property type="entry name" value="PRK06830.1"/>
    <property type="match status" value="1"/>
</dbReference>
<proteinExistence type="predicted"/>
<dbReference type="Gene3D" id="3.40.50.450">
    <property type="match status" value="1"/>
</dbReference>
<evidence type="ECO:0000313" key="13">
    <source>
        <dbReference type="EMBL" id="KAF2541049.1"/>
    </source>
</evidence>
<evidence type="ECO:0000259" key="12">
    <source>
        <dbReference type="Pfam" id="PF00365"/>
    </source>
</evidence>
<dbReference type="Pfam" id="PF00365">
    <property type="entry name" value="PFK"/>
    <property type="match status" value="1"/>
</dbReference>
<dbReference type="InterPro" id="IPR035966">
    <property type="entry name" value="PKF_sf"/>
</dbReference>
<keyword evidence="5" id="KW-0479">Metal-binding</keyword>
<dbReference type="SUPFAM" id="SSF53784">
    <property type="entry name" value="Phosphofructokinase"/>
    <property type="match status" value="1"/>
</dbReference>
<dbReference type="InterPro" id="IPR035926">
    <property type="entry name" value="NusB-like_sf"/>
</dbReference>
<dbReference type="GO" id="GO:0005524">
    <property type="term" value="F:ATP binding"/>
    <property type="evidence" value="ECO:0007669"/>
    <property type="project" value="UniProtKB-KW"/>
</dbReference>
<keyword evidence="4" id="KW-0808">Transferase</keyword>
<comment type="function">
    <text evidence="2">Catalyzes the phosphorylation of D-fructose 6-phosphate to fructose 1,6-bisphosphate by ATP, the first committing step of glycolysis.</text>
</comment>
<evidence type="ECO:0000256" key="1">
    <source>
        <dbReference type="ARBA" id="ARBA00001946"/>
    </source>
</evidence>
<keyword evidence="10" id="KW-0324">Glycolysis</keyword>
<evidence type="ECO:0000256" key="5">
    <source>
        <dbReference type="ARBA" id="ARBA00022723"/>
    </source>
</evidence>
<evidence type="ECO:0000256" key="3">
    <source>
        <dbReference type="ARBA" id="ARBA00022533"/>
    </source>
</evidence>
<dbReference type="GO" id="GO:0003872">
    <property type="term" value="F:6-phosphofructokinase activity"/>
    <property type="evidence" value="ECO:0007669"/>
    <property type="project" value="UniProtKB-EC"/>
</dbReference>
<evidence type="ECO:0000256" key="6">
    <source>
        <dbReference type="ARBA" id="ARBA00022741"/>
    </source>
</evidence>